<dbReference type="ZFIN" id="ZDB-GENE-060503-150">
    <property type="gene designation" value="tuft1b"/>
</dbReference>
<dbReference type="EMBL" id="CR628394">
    <property type="status" value="NOT_ANNOTATED_CDS"/>
    <property type="molecule type" value="Genomic_DNA"/>
</dbReference>
<dbReference type="RefSeq" id="XP_005159445.1">
    <property type="nucleotide sequence ID" value="XM_005159388.5"/>
</dbReference>
<evidence type="ECO:0000313" key="8">
    <source>
        <dbReference type="ZFIN" id="ZDB-GENE-060503-150"/>
    </source>
</evidence>
<dbReference type="STRING" id="7955.ENSDARP00000122657"/>
<dbReference type="InterPro" id="IPR051375">
    <property type="entry name" value="Tuftelin_GRINL1A/MYZAP/CCD68"/>
</dbReference>
<dbReference type="OrthoDB" id="8944635at2759"/>
<sequence>MTDEIPVQEVRYCLKTLREQMAARQNNNNTISINASEVQADVNGSNDVLNSNFYSFPVPPRICKVKDYKELTEIRDLYSYMEETEKLERSRLQRAETKVEEQQKKMTEMQMHMDSLKLQNATLQEKLSANEAELEKLRKSDDKCEELKKELEIQQYKNRSLDDMLKSQQRKVRNMIEQVQNARILIDNRSTQVSDLKEKVSFLEAENKELHDRLSHVDKQEQRINIPDKGFLSPGKKPFMLARIKN</sequence>
<evidence type="ECO:0000256" key="1">
    <source>
        <dbReference type="SAM" id="Coils"/>
    </source>
</evidence>
<dbReference type="PANTHER" id="PTHR23171">
    <property type="entry name" value="GDOWN1"/>
    <property type="match status" value="1"/>
</dbReference>
<evidence type="ECO:0000313" key="3">
    <source>
        <dbReference type="Ensembl" id="ENSDARP00000122657"/>
    </source>
</evidence>
<dbReference type="CTD" id="100005886"/>
<evidence type="ECO:0000313" key="7">
    <source>
        <dbReference type="RefSeq" id="XP_005159446.1"/>
    </source>
</evidence>
<dbReference type="Ensembl" id="ENSDART00000146747.4">
    <property type="protein sequence ID" value="ENSDARP00000122657.2"/>
    <property type="gene ID" value="ENSDARG00000071010.7"/>
</dbReference>
<reference evidence="5" key="4">
    <citation type="journal article" date="2015" name="Nat. Commun.">
        <title>RFX transcription factors are essential for hearing in mice.</title>
        <authorList>
            <person name="Elkon R."/>
            <person name="Milon B."/>
            <person name="Morrison L."/>
            <person name="Shah M."/>
            <person name="Vijayakumar S."/>
            <person name="Racherla M."/>
            <person name="Leitch C.C."/>
            <person name="Silipino L."/>
            <person name="Hadi S."/>
            <person name="Weiss-Gayet M."/>
            <person name="Barras E."/>
            <person name="Schmid C.D."/>
            <person name="Ait-Lounis A."/>
            <person name="Barnes A."/>
            <person name="Song Y."/>
            <person name="Eisenman D.J."/>
            <person name="Eliyahu E."/>
            <person name="Frolenkov G.I."/>
            <person name="Strome S.E."/>
            <person name="Durand B."/>
            <person name="Zaghloul N.A."/>
            <person name="Jones S.M."/>
            <person name="Reith W."/>
            <person name="Hertzano R."/>
        </authorList>
    </citation>
    <scope>NUCLEOTIDE SEQUENCE</scope>
    <source>
        <strain evidence="5">Tuebingen</strain>
    </source>
</reference>
<dbReference type="RefSeq" id="NP_001076455.1">
    <property type="nucleotide sequence ID" value="NM_001082986.1"/>
</dbReference>
<name>Q1L8T4_DANRE</name>
<dbReference type="HOGENOM" id="CLU_060115_2_0_1"/>
<reference evidence="3 4" key="2">
    <citation type="journal article" date="2013" name="Nature">
        <title>The zebrafish reference genome sequence and its relationship to the human genome.</title>
        <authorList>
            <consortium name="Genome Reference Consortium Zebrafish"/>
            <person name="Howe K."/>
            <person name="Clark M.D."/>
            <person name="Torroja C.F."/>
            <person name="Torrance J."/>
            <person name="Berthelot C."/>
            <person name="Muffato M."/>
            <person name="Collins J.E."/>
            <person name="Humphray S."/>
            <person name="McLaren K."/>
            <person name="Matthews L."/>
            <person name="McLaren S."/>
            <person name="Sealy I."/>
            <person name="Caccamo M."/>
            <person name="Churcher C."/>
            <person name="Scott C."/>
            <person name="Barrett J.C."/>
            <person name="Koch R."/>
            <person name="Rauch G.J."/>
            <person name="White S."/>
            <person name="Chow W."/>
            <person name="Kilian B."/>
            <person name="Quintais L.T."/>
            <person name="Guerra-Assuncao J.A."/>
            <person name="Zhou Y."/>
            <person name="Gu Y."/>
            <person name="Yen J."/>
            <person name="Vogel J.H."/>
            <person name="Eyre T."/>
            <person name="Redmond S."/>
            <person name="Banerjee R."/>
            <person name="Chi J."/>
            <person name="Fu B."/>
            <person name="Langley E."/>
            <person name="Maguire S.F."/>
            <person name="Laird G.K."/>
            <person name="Lloyd D."/>
            <person name="Kenyon E."/>
            <person name="Donaldson S."/>
            <person name="Sehra H."/>
            <person name="Almeida-King J."/>
            <person name="Loveland J."/>
            <person name="Trevanion S."/>
            <person name="Jones M."/>
            <person name="Quail M."/>
            <person name="Willey D."/>
            <person name="Hunt A."/>
            <person name="Burton J."/>
            <person name="Sims S."/>
            <person name="McLay K."/>
            <person name="Plumb B."/>
            <person name="Davis J."/>
            <person name="Clee C."/>
            <person name="Oliver K."/>
            <person name="Clark R."/>
            <person name="Riddle C."/>
            <person name="Elliot D."/>
            <person name="Eliott D."/>
            <person name="Threadgold G."/>
            <person name="Harden G."/>
            <person name="Ware D."/>
            <person name="Begum S."/>
            <person name="Mortimore B."/>
            <person name="Mortimer B."/>
            <person name="Kerry G."/>
            <person name="Heath P."/>
            <person name="Phillimore B."/>
            <person name="Tracey A."/>
            <person name="Corby N."/>
            <person name="Dunn M."/>
            <person name="Johnson C."/>
            <person name="Wood J."/>
            <person name="Clark S."/>
            <person name="Pelan S."/>
            <person name="Griffiths G."/>
            <person name="Smith M."/>
            <person name="Glithero R."/>
            <person name="Howden P."/>
            <person name="Barker N."/>
            <person name="Lloyd C."/>
            <person name="Stevens C."/>
            <person name="Harley J."/>
            <person name="Holt K."/>
            <person name="Panagiotidis G."/>
            <person name="Lovell J."/>
            <person name="Beasley H."/>
            <person name="Henderson C."/>
            <person name="Gordon D."/>
            <person name="Auger K."/>
            <person name="Wright D."/>
            <person name="Collins J."/>
            <person name="Raisen C."/>
            <person name="Dyer L."/>
            <person name="Leung K."/>
            <person name="Robertson L."/>
            <person name="Ambridge K."/>
            <person name="Leongamornlert D."/>
            <person name="McGuire S."/>
            <person name="Gilderthorp R."/>
            <person name="Griffiths C."/>
            <person name="Manthravadi D."/>
            <person name="Nichol S."/>
            <person name="Barker G."/>
            <person name="Whitehead S."/>
            <person name="Kay M."/>
            <person name="Brown J."/>
            <person name="Murnane C."/>
            <person name="Gray E."/>
            <person name="Humphries M."/>
            <person name="Sycamore N."/>
            <person name="Barker D."/>
            <person name="Saunders D."/>
            <person name="Wallis J."/>
            <person name="Babbage A."/>
            <person name="Hammond S."/>
            <person name="Mashreghi-Mohammadi M."/>
            <person name="Barr L."/>
            <person name="Martin S."/>
            <person name="Wray P."/>
            <person name="Ellington A."/>
            <person name="Matthews N."/>
            <person name="Ellwood M."/>
            <person name="Woodmansey R."/>
            <person name="Clark G."/>
            <person name="Cooper J."/>
            <person name="Cooper J."/>
            <person name="Tromans A."/>
            <person name="Grafham D."/>
            <person name="Skuce C."/>
            <person name="Pandian R."/>
            <person name="Andrews R."/>
            <person name="Harrison E."/>
            <person name="Kimberley A."/>
            <person name="Garnett J."/>
            <person name="Fosker N."/>
            <person name="Hall R."/>
            <person name="Garner P."/>
            <person name="Kelly D."/>
            <person name="Bird C."/>
            <person name="Palmer S."/>
            <person name="Gehring I."/>
            <person name="Berger A."/>
            <person name="Dooley C.M."/>
            <person name="Ersan-Urun Z."/>
            <person name="Eser C."/>
            <person name="Geiger H."/>
            <person name="Geisler M."/>
            <person name="Karotki L."/>
            <person name="Kirn A."/>
            <person name="Konantz J."/>
            <person name="Konantz M."/>
            <person name="Oberlander M."/>
            <person name="Rudolph-Geiger S."/>
            <person name="Teucke M."/>
            <person name="Lanz C."/>
            <person name="Raddatz G."/>
            <person name="Osoegawa K."/>
            <person name="Zhu B."/>
            <person name="Rapp A."/>
            <person name="Widaa S."/>
            <person name="Langford C."/>
            <person name="Yang F."/>
            <person name="Schuster S.C."/>
            <person name="Carter N.P."/>
            <person name="Harrow J."/>
            <person name="Ning Z."/>
            <person name="Herrero J."/>
            <person name="Searle S.M."/>
            <person name="Enright A."/>
            <person name="Geisler R."/>
            <person name="Plasterk R.H."/>
            <person name="Lee C."/>
            <person name="Westerfield M."/>
            <person name="de Jong P.J."/>
            <person name="Zon L.I."/>
            <person name="Postlethwait J.H."/>
            <person name="Nusslein-Volhard C."/>
            <person name="Hubbard T.J."/>
            <person name="Roest Crollius H."/>
            <person name="Rogers J."/>
            <person name="Stemple D.L."/>
        </authorList>
    </citation>
    <scope>NUCLEOTIDE SEQUENCE [LARGE SCALE GENOMIC DNA]</scope>
    <source>
        <strain evidence="3">Tuebingen</strain>
    </source>
</reference>
<dbReference type="AGR" id="ZFIN:ZDB-GENE-060503-150"/>
<accession>A0A8M2B6C7</accession>
<dbReference type="GeneID" id="100005886"/>
<protein>
    <submittedName>
        <fullName evidence="3 5 6 7">Tuftelin 1b</fullName>
    </submittedName>
</protein>
<dbReference type="PANTHER" id="PTHR23171:SF17">
    <property type="entry name" value="TUFTELIN"/>
    <property type="match status" value="1"/>
</dbReference>
<gene>
    <name evidence="3 5 6 7 8" type="primary">tuft1b</name>
    <name evidence="5 6 7" type="synonym">si:dkey-204a24.6</name>
</gene>
<evidence type="ECO:0000313" key="6">
    <source>
        <dbReference type="RefSeq" id="XP_005159445.1"/>
    </source>
</evidence>
<dbReference type="KEGG" id="dre:100005886"/>
<dbReference type="Ensembl" id="ENSDART00000104719.5">
    <property type="protein sequence ID" value="ENSDARP00000095490.3"/>
    <property type="gene ID" value="ENSDARG00000071010.7"/>
</dbReference>
<keyword evidence="4" id="KW-1185">Reference proteome</keyword>
<keyword evidence="1" id="KW-0175">Coiled coil</keyword>
<reference evidence="5" key="5">
    <citation type="journal article" date="2016" name="BMC Genomics">
        <title>Gene evolution and gene expression after whole genome duplication in fish: the PhyloFish database.</title>
        <authorList>
            <person name="Pasquier J."/>
            <person name="Cabau C."/>
            <person name="Nguyen T."/>
            <person name="Jouanno E."/>
            <person name="Severac D."/>
            <person name="Braasch I."/>
            <person name="Journot L."/>
            <person name="Pontarotti P."/>
            <person name="Klopp C."/>
            <person name="Postlethwait J.H."/>
            <person name="Guiguen Y."/>
            <person name="Bobe J."/>
        </authorList>
    </citation>
    <scope>NUCLEOTIDE SEQUENCE</scope>
    <source>
        <strain evidence="5">Tuebingen</strain>
    </source>
</reference>
<proteinExistence type="predicted"/>
<dbReference type="RefSeq" id="XP_005159446.1">
    <property type="nucleotide sequence ID" value="XM_005159389.4"/>
</dbReference>
<reference evidence="5 6" key="6">
    <citation type="submission" date="2025-04" db="UniProtKB">
        <authorList>
            <consortium name="RefSeq"/>
        </authorList>
    </citation>
    <scope>IDENTIFICATION</scope>
    <source>
        <strain evidence="5 6">Tuebingen</strain>
    </source>
</reference>
<dbReference type="Bgee" id="ENSDARG00000071010">
    <property type="expression patterns" value="Expressed in zone of skin and 15 other cell types or tissues"/>
</dbReference>
<dbReference type="OMA" id="HARTIIQ"/>
<dbReference type="Proteomes" id="UP000000437">
    <property type="component" value="Chromosome 19"/>
</dbReference>
<reference evidence="2" key="1">
    <citation type="submission" date="2012-02" db="UniProtKB">
        <authorList>
            <consortium name="Ensembl"/>
        </authorList>
    </citation>
    <scope>IDENTIFICATION</scope>
    <source>
        <strain evidence="2">Tuebingen</strain>
    </source>
</reference>
<evidence type="ECO:0000313" key="2">
    <source>
        <dbReference type="Ensembl" id="ENSDARP00000095490"/>
    </source>
</evidence>
<reference evidence="3" key="3">
    <citation type="submission" date="2013-08" db="UniProtKB">
        <authorList>
            <consortium name="Ensembl"/>
        </authorList>
    </citation>
    <scope>IDENTIFICATION</scope>
    <source>
        <strain evidence="3">Tuebingen</strain>
    </source>
</reference>
<organism evidence="3">
    <name type="scientific">Danio rerio</name>
    <name type="common">Zebrafish</name>
    <name type="synonym">Brachydanio rerio</name>
    <dbReference type="NCBI Taxonomy" id="7955"/>
    <lineage>
        <taxon>Eukaryota</taxon>
        <taxon>Metazoa</taxon>
        <taxon>Chordata</taxon>
        <taxon>Craniata</taxon>
        <taxon>Vertebrata</taxon>
        <taxon>Euteleostomi</taxon>
        <taxon>Actinopterygii</taxon>
        <taxon>Neopterygii</taxon>
        <taxon>Teleostei</taxon>
        <taxon>Ostariophysi</taxon>
        <taxon>Cypriniformes</taxon>
        <taxon>Danionidae</taxon>
        <taxon>Danioninae</taxon>
        <taxon>Danio</taxon>
    </lineage>
</organism>
<feature type="coiled-coil region" evidence="1">
    <location>
        <begin position="85"/>
        <end position="220"/>
    </location>
</feature>
<accession>Q1L8T4</accession>
<dbReference type="AlphaFoldDB" id="Q1L8T4"/>
<evidence type="ECO:0000313" key="5">
    <source>
        <dbReference type="RefSeq" id="NP_001076455.1"/>
    </source>
</evidence>
<dbReference type="eggNOG" id="ENOG502QW76">
    <property type="taxonomic scope" value="Eukaryota"/>
</dbReference>
<dbReference type="PaxDb" id="7955-ENSDARP00000122657"/>
<dbReference type="SMR" id="Q1L8T4"/>
<dbReference type="Ensembl" id="ENSDART00000186717.1">
    <property type="protein sequence ID" value="ENSDARP00000150818.1"/>
    <property type="gene ID" value="ENSDARG00000071010.7"/>
</dbReference>
<evidence type="ECO:0000313" key="4">
    <source>
        <dbReference type="Proteomes" id="UP000000437"/>
    </source>
</evidence>